<sequence length="687" mass="77878">MTTGVPQPLGSSLQQNGCNFSVYAPDAEKVELCLFNEAEEEVCRLSMPGKTGAFWHGFVPGLLAGALYGYRVHGPDNPKPGTAFDGTKLLIDPYAKELNRPVIWHPDLYQGDSQFMVPKGVVINDDFDWQGVSKPRIADHERILYELHVKGFTRLKSKLPKLQRGTYLGLAHTETLKYLKSLGVTSLQLMPVASYMSEPRLQEMGLSNFWGYNTINFFAPDARYAADSPVVEFKTMVRELHRKGIEVILDVVFNHTAEGGVGGPTISFRGLDNRGFYLFEHQHGEPDYERSVNNTGCGNSVNFDNPETLTMVLNALRYWATEMQVDGFRFDLAVSLAREHGQYKHSSAFFKAIYQDPVLSECVLIAEPWDIGEGGYQLGQFPEPWLECNDRYRDTLRAFWRGDAGYIGDFATRVAGSRDIFCKGVRPVNASVNFITYHDGFTLEDTVSYAERHNLANGENNRDGHSHNLSCNHGVEGETDKADVLAARQQHKRNLLASLLLSVGTPHLLAGDEIGRTQQGNNNAYCQDNALNWLDWRLIDEQGTLLRYVRKLIQLRKKLPILTALNLHDDHYWHNSYGHELHWHKPEGGLLHEADWHEPANCVLGLEVFDHGNTHHPDTQRIFLMFNGSQYPISFLLIELPKGQYWYRTLDTASDEGLANNRRIRAQRYLLQPHSISLLERRFINGS</sequence>
<dbReference type="Gene3D" id="3.20.20.80">
    <property type="entry name" value="Glycosidases"/>
    <property type="match status" value="1"/>
</dbReference>
<proteinExistence type="inferred from homology"/>
<dbReference type="EMBL" id="QPID01000004">
    <property type="protein sequence ID" value="RCU50525.1"/>
    <property type="molecule type" value="Genomic_DNA"/>
</dbReference>
<dbReference type="SUPFAM" id="SSF51011">
    <property type="entry name" value="Glycosyl hydrolase domain"/>
    <property type="match status" value="1"/>
</dbReference>
<evidence type="ECO:0000313" key="6">
    <source>
        <dbReference type="Proteomes" id="UP000252558"/>
    </source>
</evidence>
<organism evidence="5 6">
    <name type="scientific">Corallincola holothuriorum</name>
    <dbReference type="NCBI Taxonomy" id="2282215"/>
    <lineage>
        <taxon>Bacteria</taxon>
        <taxon>Pseudomonadati</taxon>
        <taxon>Pseudomonadota</taxon>
        <taxon>Gammaproteobacteria</taxon>
        <taxon>Alteromonadales</taxon>
        <taxon>Psychromonadaceae</taxon>
        <taxon>Corallincola</taxon>
    </lineage>
</organism>
<dbReference type="GO" id="GO:0005980">
    <property type="term" value="P:glycogen catabolic process"/>
    <property type="evidence" value="ECO:0007669"/>
    <property type="project" value="InterPro"/>
</dbReference>
<dbReference type="InterPro" id="IPR013783">
    <property type="entry name" value="Ig-like_fold"/>
</dbReference>
<comment type="similarity">
    <text evidence="1">Belongs to the glycosyl hydrolase 13 family.</text>
</comment>
<keyword evidence="6" id="KW-1185">Reference proteome</keyword>
<dbReference type="InterPro" id="IPR048644">
    <property type="entry name" value="Isoamylase_C"/>
</dbReference>
<dbReference type="NCBIfam" id="TIGR02100">
    <property type="entry name" value="glgX_debranch"/>
    <property type="match status" value="1"/>
</dbReference>
<keyword evidence="3" id="KW-0326">Glycosidase</keyword>
<dbReference type="OrthoDB" id="3236218at2"/>
<dbReference type="InterPro" id="IPR014756">
    <property type="entry name" value="Ig_E-set"/>
</dbReference>
<dbReference type="InterPro" id="IPR011837">
    <property type="entry name" value="Glycogen_debranch_GlgX"/>
</dbReference>
<evidence type="ECO:0000313" key="5">
    <source>
        <dbReference type="EMBL" id="RCU50525.1"/>
    </source>
</evidence>
<keyword evidence="2" id="KW-0378">Hydrolase</keyword>
<dbReference type="Gene3D" id="2.60.40.10">
    <property type="entry name" value="Immunoglobulins"/>
    <property type="match status" value="1"/>
</dbReference>
<feature type="domain" description="Glycosyl hydrolase family 13 catalytic" evidence="4">
    <location>
        <begin position="146"/>
        <end position="556"/>
    </location>
</feature>
<dbReference type="Pfam" id="PF00128">
    <property type="entry name" value="Alpha-amylase"/>
    <property type="match status" value="1"/>
</dbReference>
<evidence type="ECO:0000256" key="2">
    <source>
        <dbReference type="ARBA" id="ARBA00022801"/>
    </source>
</evidence>
<comment type="caution">
    <text evidence="5">The sequence shown here is derived from an EMBL/GenBank/DDBJ whole genome shotgun (WGS) entry which is preliminary data.</text>
</comment>
<dbReference type="SUPFAM" id="SSF81296">
    <property type="entry name" value="E set domains"/>
    <property type="match status" value="1"/>
</dbReference>
<dbReference type="CDD" id="cd02856">
    <property type="entry name" value="E_set_GDE_Isoamylase_N"/>
    <property type="match status" value="1"/>
</dbReference>
<dbReference type="CDD" id="cd11326">
    <property type="entry name" value="AmyAc_Glg_debranch"/>
    <property type="match status" value="1"/>
</dbReference>
<name>A0A368NL65_9GAMM</name>
<evidence type="ECO:0000256" key="1">
    <source>
        <dbReference type="ARBA" id="ARBA00008061"/>
    </source>
</evidence>
<dbReference type="InterPro" id="IPR006047">
    <property type="entry name" value="GH13_cat_dom"/>
</dbReference>
<accession>A0A368NL65</accession>
<dbReference type="InterPro" id="IPR017853">
    <property type="entry name" value="GH"/>
</dbReference>
<dbReference type="SMART" id="SM00642">
    <property type="entry name" value="Aamy"/>
    <property type="match status" value="1"/>
</dbReference>
<dbReference type="Pfam" id="PF02922">
    <property type="entry name" value="CBM_48"/>
    <property type="match status" value="1"/>
</dbReference>
<dbReference type="PANTHER" id="PTHR43002">
    <property type="entry name" value="GLYCOGEN DEBRANCHING ENZYME"/>
    <property type="match status" value="1"/>
</dbReference>
<reference evidence="5 6" key="1">
    <citation type="submission" date="2018-07" db="EMBL/GenBank/DDBJ databases">
        <title>Corallincola holothuriorum sp. nov., a new facultative anaerobe isolated from sea cucumber Apostichopus japonicus.</title>
        <authorList>
            <person name="Xia H."/>
        </authorList>
    </citation>
    <scope>NUCLEOTIDE SEQUENCE [LARGE SCALE GENOMIC DNA]</scope>
    <source>
        <strain evidence="5 6">C4</strain>
    </source>
</reference>
<dbReference type="InterPro" id="IPR013780">
    <property type="entry name" value="Glyco_hydro_b"/>
</dbReference>
<evidence type="ECO:0000259" key="4">
    <source>
        <dbReference type="SMART" id="SM00642"/>
    </source>
</evidence>
<evidence type="ECO:0000256" key="3">
    <source>
        <dbReference type="ARBA" id="ARBA00023295"/>
    </source>
</evidence>
<dbReference type="Pfam" id="PF21331">
    <property type="entry name" value="Isoamylase_C"/>
    <property type="match status" value="1"/>
</dbReference>
<dbReference type="Proteomes" id="UP000252558">
    <property type="component" value="Unassembled WGS sequence"/>
</dbReference>
<dbReference type="Gene3D" id="2.60.40.1180">
    <property type="entry name" value="Golgi alpha-mannosidase II"/>
    <property type="match status" value="1"/>
</dbReference>
<dbReference type="InterPro" id="IPR044505">
    <property type="entry name" value="GlgX_Isoamylase_N_E_set"/>
</dbReference>
<dbReference type="GO" id="GO:0004135">
    <property type="term" value="F:amylo-alpha-1,6-glucosidase activity"/>
    <property type="evidence" value="ECO:0007669"/>
    <property type="project" value="InterPro"/>
</dbReference>
<gene>
    <name evidence="5" type="primary">glgX</name>
    <name evidence="5" type="ORF">DU002_08885</name>
</gene>
<dbReference type="InterPro" id="IPR004193">
    <property type="entry name" value="Glyco_hydro_13_N"/>
</dbReference>
<dbReference type="SUPFAM" id="SSF51445">
    <property type="entry name" value="(Trans)glycosidases"/>
    <property type="match status" value="1"/>
</dbReference>
<protein>
    <submittedName>
        <fullName evidence="5">Glycogen debranching enzyme GlgX</fullName>
    </submittedName>
</protein>
<dbReference type="AlphaFoldDB" id="A0A368NL65"/>